<dbReference type="OrthoDB" id="7999442at2"/>
<dbReference type="STRING" id="414703.SAMN04488125_102446"/>
<gene>
    <name evidence="1" type="ORF">SAMN04488125_102446</name>
</gene>
<protein>
    <submittedName>
        <fullName evidence="1">Uncharacterized protein</fullName>
    </submittedName>
</protein>
<dbReference type="AlphaFoldDB" id="A0A1I4ALG8"/>
<proteinExistence type="predicted"/>
<keyword evidence="2" id="KW-1185">Reference proteome</keyword>
<accession>A0A1I4ALG8</accession>
<sequence>MTVAQKLTRILATRTGAEIELAFVTEDGRTTKVLASEDQVDRLVDELEDILNSPGEDDSGEPPAAA</sequence>
<evidence type="ECO:0000313" key="1">
    <source>
        <dbReference type="EMBL" id="SFK57113.1"/>
    </source>
</evidence>
<reference evidence="2" key="1">
    <citation type="submission" date="2016-10" db="EMBL/GenBank/DDBJ databases">
        <authorList>
            <person name="Varghese N."/>
            <person name="Submissions S."/>
        </authorList>
    </citation>
    <scope>NUCLEOTIDE SEQUENCE [LARGE SCALE GENOMIC DNA]</scope>
    <source>
        <strain evidence="2">CGMCC 1.6474</strain>
    </source>
</reference>
<name>A0A1I4ALG8_9HYPH</name>
<dbReference type="RefSeq" id="WP_091942548.1">
    <property type="nucleotide sequence ID" value="NZ_FOSV01000002.1"/>
</dbReference>
<evidence type="ECO:0000313" key="2">
    <source>
        <dbReference type="Proteomes" id="UP000198804"/>
    </source>
</evidence>
<organism evidence="1 2">
    <name type="scientific">Methylorubrum salsuginis</name>
    <dbReference type="NCBI Taxonomy" id="414703"/>
    <lineage>
        <taxon>Bacteria</taxon>
        <taxon>Pseudomonadati</taxon>
        <taxon>Pseudomonadota</taxon>
        <taxon>Alphaproteobacteria</taxon>
        <taxon>Hyphomicrobiales</taxon>
        <taxon>Methylobacteriaceae</taxon>
        <taxon>Methylorubrum</taxon>
    </lineage>
</organism>
<dbReference type="EMBL" id="FOSV01000002">
    <property type="protein sequence ID" value="SFK57113.1"/>
    <property type="molecule type" value="Genomic_DNA"/>
</dbReference>
<dbReference type="Proteomes" id="UP000198804">
    <property type="component" value="Unassembled WGS sequence"/>
</dbReference>